<dbReference type="InterPro" id="IPR013154">
    <property type="entry name" value="ADH-like_N"/>
</dbReference>
<dbReference type="InterPro" id="IPR011032">
    <property type="entry name" value="GroES-like_sf"/>
</dbReference>
<evidence type="ECO:0000256" key="2">
    <source>
        <dbReference type="ARBA" id="ARBA00008072"/>
    </source>
</evidence>
<accession>A0AAW0Z5F1</accession>
<dbReference type="KEGG" id="kne:92178600"/>
<evidence type="ECO:0000256" key="7">
    <source>
        <dbReference type="RuleBase" id="RU361277"/>
    </source>
</evidence>
<dbReference type="SUPFAM" id="SSF51735">
    <property type="entry name" value="NAD(P)-binding Rossmann-fold domains"/>
    <property type="match status" value="1"/>
</dbReference>
<evidence type="ECO:0000256" key="3">
    <source>
        <dbReference type="ARBA" id="ARBA00022723"/>
    </source>
</evidence>
<dbReference type="InterPro" id="IPR036291">
    <property type="entry name" value="NAD(P)-bd_dom_sf"/>
</dbReference>
<evidence type="ECO:0000256" key="1">
    <source>
        <dbReference type="ARBA" id="ARBA00001947"/>
    </source>
</evidence>
<name>A0AAW0Z5F1_9TREE</name>
<dbReference type="PROSITE" id="PS00059">
    <property type="entry name" value="ADH_ZINC"/>
    <property type="match status" value="1"/>
</dbReference>
<protein>
    <recommendedName>
        <fullName evidence="8">Enoyl reductase (ER) domain-containing protein</fullName>
    </recommendedName>
</protein>
<dbReference type="GO" id="GO:0004022">
    <property type="term" value="F:alcohol dehydrogenase (NAD+) activity"/>
    <property type="evidence" value="ECO:0007669"/>
    <property type="project" value="TreeGrafter"/>
</dbReference>
<evidence type="ECO:0000256" key="6">
    <source>
        <dbReference type="ARBA" id="ARBA00023027"/>
    </source>
</evidence>
<comment type="similarity">
    <text evidence="2 7">Belongs to the zinc-containing alcohol dehydrogenase family.</text>
</comment>
<dbReference type="Proteomes" id="UP001388673">
    <property type="component" value="Unassembled WGS sequence"/>
</dbReference>
<dbReference type="CDD" id="cd08297">
    <property type="entry name" value="CAD3"/>
    <property type="match status" value="1"/>
</dbReference>
<dbReference type="GO" id="GO:0008270">
    <property type="term" value="F:zinc ion binding"/>
    <property type="evidence" value="ECO:0007669"/>
    <property type="project" value="InterPro"/>
</dbReference>
<dbReference type="Pfam" id="PF08240">
    <property type="entry name" value="ADH_N"/>
    <property type="match status" value="1"/>
</dbReference>
<reference evidence="9 10" key="1">
    <citation type="journal article" date="2024" name="bioRxiv">
        <title>Comparative genomics of Cryptococcus and Kwoniella reveals pathogenesis evolution and contrasting karyotype dynamics via intercentromeric recombination or chromosome fusion.</title>
        <authorList>
            <person name="Coelho M.A."/>
            <person name="David-Palma M."/>
            <person name="Shea T."/>
            <person name="Bowers K."/>
            <person name="McGinley-Smith S."/>
            <person name="Mohammad A.W."/>
            <person name="Gnirke A."/>
            <person name="Yurkov A.M."/>
            <person name="Nowrousian M."/>
            <person name="Sun S."/>
            <person name="Cuomo C.A."/>
            <person name="Heitman J."/>
        </authorList>
    </citation>
    <scope>NUCLEOTIDE SEQUENCE [LARGE SCALE GENOMIC DNA]</scope>
    <source>
        <strain evidence="9 10">CBS 13917</strain>
    </source>
</reference>
<evidence type="ECO:0000256" key="4">
    <source>
        <dbReference type="ARBA" id="ARBA00022833"/>
    </source>
</evidence>
<keyword evidence="4 7" id="KW-0862">Zinc</keyword>
<keyword evidence="6" id="KW-0520">NAD</keyword>
<dbReference type="EMBL" id="JBCAWK010000002">
    <property type="protein sequence ID" value="KAK8866190.1"/>
    <property type="molecule type" value="Genomic_DNA"/>
</dbReference>
<dbReference type="PANTHER" id="PTHR42940:SF6">
    <property type="entry name" value="DEHYDROGENASE, PUTATIVE (AFU_ORTHOLOGUE AFUA_2G04590)-RELATED"/>
    <property type="match status" value="1"/>
</dbReference>
<organism evidence="9 10">
    <name type="scientific">Kwoniella newhampshirensis</name>
    <dbReference type="NCBI Taxonomy" id="1651941"/>
    <lineage>
        <taxon>Eukaryota</taxon>
        <taxon>Fungi</taxon>
        <taxon>Dikarya</taxon>
        <taxon>Basidiomycota</taxon>
        <taxon>Agaricomycotina</taxon>
        <taxon>Tremellomycetes</taxon>
        <taxon>Tremellales</taxon>
        <taxon>Cryptococcaceae</taxon>
        <taxon>Kwoniella</taxon>
    </lineage>
</organism>
<evidence type="ECO:0000313" key="10">
    <source>
        <dbReference type="Proteomes" id="UP001388673"/>
    </source>
</evidence>
<feature type="domain" description="Enoyl reductase (ER)" evidence="8">
    <location>
        <begin position="58"/>
        <end position="404"/>
    </location>
</feature>
<evidence type="ECO:0000259" key="8">
    <source>
        <dbReference type="SMART" id="SM00829"/>
    </source>
</evidence>
<dbReference type="SUPFAM" id="SSF50129">
    <property type="entry name" value="GroES-like"/>
    <property type="match status" value="1"/>
</dbReference>
<keyword evidence="5" id="KW-0560">Oxidoreductase</keyword>
<sequence>MKRFARLSLDHRVIIDRSSLALISRLTRLSLPSLTVQHRSLSSLPSTQKAAVIRHQTGPVEFVTDYPVPKVGRDEVLAKVLYTGVCQSDLHTKNGTAAGADGKNITNIKLPHIGGHEGIGRIIAIGSDVKNSSNSDSEEIRIGRYVGIRFISRICRRCKYCLAGQEQHCIGGMTNHLHHEDGAFQEYISLDGDNLTLLPDDIDPKEMGPILCAGITAYKCVQKCGIKPGEWLVVIGAAGGMGHLAVQYARVVGARVIAIDGGDHKRDFCLSLGAERYIDFRSVPSIVEQVQRITNGGGAHAVVCAAGSPRAYANAADMLRIGGTLACGGIPPGTPHLETSIGTIVIKGLRIVGSLVGSLRDTMEVVELTRLGKVKPAIEVRPWKDLPKVYEELENDQILGRVVLKIAEDE</sequence>
<dbReference type="GeneID" id="92178600"/>
<comment type="cofactor">
    <cofactor evidence="1 7">
        <name>Zn(2+)</name>
        <dbReference type="ChEBI" id="CHEBI:29105"/>
    </cofactor>
</comment>
<dbReference type="InterPro" id="IPR002328">
    <property type="entry name" value="ADH_Zn_CS"/>
</dbReference>
<dbReference type="InterPro" id="IPR020843">
    <property type="entry name" value="ER"/>
</dbReference>
<dbReference type="Gene3D" id="3.90.180.10">
    <property type="entry name" value="Medium-chain alcohol dehydrogenases, catalytic domain"/>
    <property type="match status" value="1"/>
</dbReference>
<dbReference type="RefSeq" id="XP_066805669.1">
    <property type="nucleotide sequence ID" value="XM_066944468.1"/>
</dbReference>
<dbReference type="FunFam" id="3.40.50.720:FF:000039">
    <property type="entry name" value="Alcohol dehydrogenase AdhP"/>
    <property type="match status" value="1"/>
</dbReference>
<dbReference type="Gene3D" id="3.40.50.720">
    <property type="entry name" value="NAD(P)-binding Rossmann-like Domain"/>
    <property type="match status" value="1"/>
</dbReference>
<evidence type="ECO:0000313" key="9">
    <source>
        <dbReference type="EMBL" id="KAK8866190.1"/>
    </source>
</evidence>
<dbReference type="SMART" id="SM00829">
    <property type="entry name" value="PKS_ER"/>
    <property type="match status" value="1"/>
</dbReference>
<keyword evidence="3 7" id="KW-0479">Metal-binding</keyword>
<evidence type="ECO:0000256" key="5">
    <source>
        <dbReference type="ARBA" id="ARBA00023002"/>
    </source>
</evidence>
<dbReference type="AlphaFoldDB" id="A0AAW0Z5F1"/>
<dbReference type="Pfam" id="PF00107">
    <property type="entry name" value="ADH_zinc_N"/>
    <property type="match status" value="1"/>
</dbReference>
<comment type="caution">
    <text evidence="9">The sequence shown here is derived from an EMBL/GenBank/DDBJ whole genome shotgun (WGS) entry which is preliminary data.</text>
</comment>
<keyword evidence="10" id="KW-1185">Reference proteome</keyword>
<dbReference type="InterPro" id="IPR013149">
    <property type="entry name" value="ADH-like_C"/>
</dbReference>
<proteinExistence type="inferred from homology"/>
<gene>
    <name evidence="9" type="ORF">IAR55_001341</name>
</gene>
<dbReference type="GO" id="GO:0005737">
    <property type="term" value="C:cytoplasm"/>
    <property type="evidence" value="ECO:0007669"/>
    <property type="project" value="TreeGrafter"/>
</dbReference>
<dbReference type="PANTHER" id="PTHR42940">
    <property type="entry name" value="ALCOHOL DEHYDROGENASE 1-RELATED"/>
    <property type="match status" value="1"/>
</dbReference>